<dbReference type="FunFam" id="1.20.1280.290:FF:000016">
    <property type="entry name" value="Cystinosin homolog"/>
    <property type="match status" value="1"/>
</dbReference>
<evidence type="ECO:0000256" key="12">
    <source>
        <dbReference type="SAM" id="SignalP"/>
    </source>
</evidence>
<protein>
    <submittedName>
        <fullName evidence="14">Cystinosin-like</fullName>
    </submittedName>
</protein>
<feature type="chain" id="PRO_5044647349" evidence="12">
    <location>
        <begin position="33"/>
        <end position="406"/>
    </location>
</feature>
<dbReference type="GO" id="GO:0015293">
    <property type="term" value="F:symporter activity"/>
    <property type="evidence" value="ECO:0007669"/>
    <property type="project" value="UniProtKB-KW"/>
</dbReference>
<keyword evidence="3" id="KW-0813">Transport</keyword>
<sequence length="406" mass="45524">MNNNQSQTRMHRLLSSLCLALLLLATVSLGNAQTTSRLTVDSHDITVLLHSNETFVVFANQLLDNDVQVTLKTDSENHLGLDPVTFLYPAGSTQNQTVVITGLNAGYVQVTAEATAENAEMLEDVFVRVTVAKSRGLIYTSIVFGWVYFVAWSVSFYPQIWINYRRKSVEGLNFDFLTLNIVGFTLYSLFNCGLYFIEGLQDEYEARHPHGLNPVMLNDVFFSLHAMFATSITIIQCFIYERGQQKVSFVAYGILGIFAVVVIVSAGLAGGSVIHWLDFLYYCSYVKLTITIIKYVPQALMNYRRKSTAGWSIGNILLDFTGGTLSMLQMILNGHNYDDWASIFGDPTKFGLGLFSVLFDIFFMLQHYVFYRHAKEQSSSDLTIVTEAAQNQGKDDSPNDVTNGKY</sequence>
<dbReference type="Pfam" id="PF04193">
    <property type="entry name" value="PQ-loop"/>
    <property type="match status" value="2"/>
</dbReference>
<evidence type="ECO:0000256" key="5">
    <source>
        <dbReference type="ARBA" id="ARBA00022737"/>
    </source>
</evidence>
<dbReference type="GO" id="GO:0015184">
    <property type="term" value="F:L-cystine transmembrane transporter activity"/>
    <property type="evidence" value="ECO:0007669"/>
    <property type="project" value="TreeGrafter"/>
</dbReference>
<dbReference type="NCBIfam" id="TIGR00951">
    <property type="entry name" value="2A43"/>
    <property type="match status" value="1"/>
</dbReference>
<dbReference type="OrthoDB" id="75720at2759"/>
<feature type="transmembrane region" description="Helical" evidence="11">
    <location>
        <begin position="177"/>
        <end position="197"/>
    </location>
</feature>
<keyword evidence="8 11" id="KW-0472">Membrane</keyword>
<keyword evidence="4 11" id="KW-0812">Transmembrane</keyword>
<dbReference type="Gene3D" id="1.20.1280.290">
    <property type="match status" value="2"/>
</dbReference>
<feature type="transmembrane region" description="Helical" evidence="11">
    <location>
        <begin position="352"/>
        <end position="371"/>
    </location>
</feature>
<dbReference type="PROSITE" id="PS00430">
    <property type="entry name" value="TONB_DEPENDENT_REC_1"/>
    <property type="match status" value="1"/>
</dbReference>
<dbReference type="InterPro" id="IPR006603">
    <property type="entry name" value="PQ-loop_rpt"/>
</dbReference>
<feature type="signal peptide" evidence="12">
    <location>
        <begin position="1"/>
        <end position="32"/>
    </location>
</feature>
<gene>
    <name evidence="14" type="primary">LOC108071324</name>
</gene>
<dbReference type="InterPro" id="IPR010916">
    <property type="entry name" value="TonB_box_CS"/>
</dbReference>
<keyword evidence="6" id="KW-0769">Symport</keyword>
<evidence type="ECO:0000313" key="13">
    <source>
        <dbReference type="Proteomes" id="UP001652661"/>
    </source>
</evidence>
<feature type="transmembrane region" description="Helical" evidence="11">
    <location>
        <begin position="309"/>
        <end position="332"/>
    </location>
</feature>
<comment type="subcellular location">
    <subcellularLocation>
        <location evidence="1">Lysosome membrane</location>
        <topology evidence="1">Multi-pass membrane protein</topology>
    </subcellularLocation>
</comment>
<dbReference type="FunFam" id="1.20.1280.290:FF:000022">
    <property type="entry name" value="Cystinosin homolog"/>
    <property type="match status" value="1"/>
</dbReference>
<keyword evidence="13" id="KW-1185">Reference proteome</keyword>
<dbReference type="SMART" id="SM00679">
    <property type="entry name" value="CTNS"/>
    <property type="match status" value="2"/>
</dbReference>
<evidence type="ECO:0000256" key="10">
    <source>
        <dbReference type="ARBA" id="ARBA00048473"/>
    </source>
</evidence>
<keyword evidence="7 11" id="KW-1133">Transmembrane helix</keyword>
<feature type="transmembrane region" description="Helical" evidence="11">
    <location>
        <begin position="136"/>
        <end position="157"/>
    </location>
</feature>
<dbReference type="GeneID" id="108071324"/>
<evidence type="ECO:0000256" key="4">
    <source>
        <dbReference type="ARBA" id="ARBA00022692"/>
    </source>
</evidence>
<dbReference type="PANTHER" id="PTHR13131:SF5">
    <property type="entry name" value="CYSTINOSIN"/>
    <property type="match status" value="1"/>
</dbReference>
<feature type="transmembrane region" description="Helical" evidence="11">
    <location>
        <begin position="249"/>
        <end position="273"/>
    </location>
</feature>
<dbReference type="GO" id="GO:0005765">
    <property type="term" value="C:lysosomal membrane"/>
    <property type="evidence" value="ECO:0007669"/>
    <property type="project" value="UniProtKB-SubCell"/>
</dbReference>
<keyword evidence="5" id="KW-0677">Repeat</keyword>
<evidence type="ECO:0000256" key="7">
    <source>
        <dbReference type="ARBA" id="ARBA00022989"/>
    </source>
</evidence>
<dbReference type="PANTHER" id="PTHR13131">
    <property type="entry name" value="CYSTINOSIN"/>
    <property type="match status" value="1"/>
</dbReference>
<evidence type="ECO:0000256" key="2">
    <source>
        <dbReference type="ARBA" id="ARBA00006855"/>
    </source>
</evidence>
<feature type="transmembrane region" description="Helical" evidence="11">
    <location>
        <begin position="220"/>
        <end position="240"/>
    </location>
</feature>
<dbReference type="AlphaFoldDB" id="A0A6P4I0E4"/>
<evidence type="ECO:0000256" key="1">
    <source>
        <dbReference type="ARBA" id="ARBA00004155"/>
    </source>
</evidence>
<evidence type="ECO:0000256" key="3">
    <source>
        <dbReference type="ARBA" id="ARBA00022448"/>
    </source>
</evidence>
<name>A0A6P4I0E4_DROKI</name>
<evidence type="ECO:0000313" key="14">
    <source>
        <dbReference type="RefSeq" id="XP_017017523.1"/>
    </source>
</evidence>
<dbReference type="InterPro" id="IPR005282">
    <property type="entry name" value="LC_transporter"/>
</dbReference>
<reference evidence="14" key="1">
    <citation type="submission" date="2025-08" db="UniProtKB">
        <authorList>
            <consortium name="RefSeq"/>
        </authorList>
    </citation>
    <scope>IDENTIFICATION</scope>
    <source>
        <strain evidence="14">14028-0561.14</strain>
        <tissue evidence="14">Whole fly</tissue>
    </source>
</reference>
<proteinExistence type="inferred from homology"/>
<dbReference type="RefSeq" id="XP_017017523.1">
    <property type="nucleotide sequence ID" value="XM_017162034.3"/>
</dbReference>
<organism evidence="13 14">
    <name type="scientific">Drosophila kikkawai</name>
    <name type="common">Fruit fly</name>
    <dbReference type="NCBI Taxonomy" id="30033"/>
    <lineage>
        <taxon>Eukaryota</taxon>
        <taxon>Metazoa</taxon>
        <taxon>Ecdysozoa</taxon>
        <taxon>Arthropoda</taxon>
        <taxon>Hexapoda</taxon>
        <taxon>Insecta</taxon>
        <taxon>Pterygota</taxon>
        <taxon>Neoptera</taxon>
        <taxon>Endopterygota</taxon>
        <taxon>Diptera</taxon>
        <taxon>Brachycera</taxon>
        <taxon>Muscomorpha</taxon>
        <taxon>Ephydroidea</taxon>
        <taxon>Drosophilidae</taxon>
        <taxon>Drosophila</taxon>
        <taxon>Sophophora</taxon>
    </lineage>
</organism>
<evidence type="ECO:0000256" key="9">
    <source>
        <dbReference type="ARBA" id="ARBA00023228"/>
    </source>
</evidence>
<accession>A0A6P4I0E4</accession>
<evidence type="ECO:0000256" key="11">
    <source>
        <dbReference type="SAM" id="Phobius"/>
    </source>
</evidence>
<keyword evidence="12" id="KW-0732">Signal</keyword>
<comment type="similarity">
    <text evidence="2">Belongs to the cystinosin family.</text>
</comment>
<keyword evidence="9" id="KW-0458">Lysosome</keyword>
<evidence type="ECO:0000256" key="6">
    <source>
        <dbReference type="ARBA" id="ARBA00022847"/>
    </source>
</evidence>
<comment type="catalytic activity">
    <reaction evidence="10">
        <text>L-cystine(out) + H(+)(out) = L-cystine(in) + H(+)(in)</text>
        <dbReference type="Rhea" id="RHEA:66172"/>
        <dbReference type="ChEBI" id="CHEBI:15378"/>
        <dbReference type="ChEBI" id="CHEBI:35491"/>
    </reaction>
    <physiologicalReaction direction="left-to-right" evidence="10">
        <dbReference type="Rhea" id="RHEA:66173"/>
    </physiologicalReaction>
</comment>
<feature type="transmembrane region" description="Helical" evidence="11">
    <location>
        <begin position="279"/>
        <end position="297"/>
    </location>
</feature>
<dbReference type="Proteomes" id="UP001652661">
    <property type="component" value="Chromosome 3R"/>
</dbReference>
<evidence type="ECO:0000256" key="8">
    <source>
        <dbReference type="ARBA" id="ARBA00023136"/>
    </source>
</evidence>